<comment type="catalytic activity">
    <reaction evidence="4">
        <text>6-methylsalicylate + H(+) = 3-methylphenol + CO2</text>
        <dbReference type="Rhea" id="RHEA:23112"/>
        <dbReference type="ChEBI" id="CHEBI:15378"/>
        <dbReference type="ChEBI" id="CHEBI:16526"/>
        <dbReference type="ChEBI" id="CHEBI:17231"/>
        <dbReference type="ChEBI" id="CHEBI:36658"/>
        <dbReference type="EC" id="4.1.1.52"/>
    </reaction>
    <physiologicalReaction direction="left-to-right" evidence="4">
        <dbReference type="Rhea" id="RHEA:23113"/>
    </physiologicalReaction>
</comment>
<feature type="domain" description="Amidohydrolase-related" evidence="7">
    <location>
        <begin position="5"/>
        <end position="311"/>
    </location>
</feature>
<proteinExistence type="predicted"/>
<dbReference type="RefSeq" id="WP_134085720.1">
    <property type="nucleotide sequence ID" value="NZ_PECL01000008.1"/>
</dbReference>
<evidence type="ECO:0000256" key="4">
    <source>
        <dbReference type="ARBA" id="ARBA00036832"/>
    </source>
</evidence>
<gene>
    <name evidence="8" type="ORF">CCUG60884_02991</name>
</gene>
<dbReference type="GO" id="GO:0005829">
    <property type="term" value="C:cytosol"/>
    <property type="evidence" value="ECO:0007669"/>
    <property type="project" value="TreeGrafter"/>
</dbReference>
<dbReference type="PANTHER" id="PTHR21240:SF29">
    <property type="entry name" value="AMIDOHYDROLASE-RELATED DOMAIN-CONTAINING PROTEIN"/>
    <property type="match status" value="1"/>
</dbReference>
<dbReference type="Gene3D" id="3.20.20.140">
    <property type="entry name" value="Metal-dependent hydrolases"/>
    <property type="match status" value="1"/>
</dbReference>
<keyword evidence="3" id="KW-0456">Lyase</keyword>
<evidence type="ECO:0000256" key="1">
    <source>
        <dbReference type="ARBA" id="ARBA00022723"/>
    </source>
</evidence>
<dbReference type="GO" id="GO:0019748">
    <property type="term" value="P:secondary metabolic process"/>
    <property type="evidence" value="ECO:0007669"/>
    <property type="project" value="TreeGrafter"/>
</dbReference>
<evidence type="ECO:0000256" key="6">
    <source>
        <dbReference type="SAM" id="MobiDB-lite"/>
    </source>
</evidence>
<dbReference type="Pfam" id="PF04909">
    <property type="entry name" value="Amidohydro_2"/>
    <property type="match status" value="1"/>
</dbReference>
<dbReference type="SUPFAM" id="SSF51556">
    <property type="entry name" value="Metallo-dependent hydrolases"/>
    <property type="match status" value="1"/>
</dbReference>
<dbReference type="GO" id="GO:0016787">
    <property type="term" value="F:hydrolase activity"/>
    <property type="evidence" value="ECO:0007669"/>
    <property type="project" value="UniProtKB-KW"/>
</dbReference>
<keyword evidence="2" id="KW-0862">Zinc</keyword>
<evidence type="ECO:0000256" key="3">
    <source>
        <dbReference type="ARBA" id="ARBA00023239"/>
    </source>
</evidence>
<dbReference type="AlphaFoldDB" id="A0A4R8SUE7"/>
<feature type="compositionally biased region" description="Basic and acidic residues" evidence="6">
    <location>
        <begin position="302"/>
        <end position="312"/>
    </location>
</feature>
<evidence type="ECO:0000256" key="5">
    <source>
        <dbReference type="ARBA" id="ARBA00038889"/>
    </source>
</evidence>
<keyword evidence="8" id="KW-0378">Hydrolase</keyword>
<evidence type="ECO:0000256" key="2">
    <source>
        <dbReference type="ARBA" id="ARBA00022833"/>
    </source>
</evidence>
<dbReference type="GO" id="GO:0046872">
    <property type="term" value="F:metal ion binding"/>
    <property type="evidence" value="ECO:0007669"/>
    <property type="project" value="UniProtKB-KW"/>
</dbReference>
<evidence type="ECO:0000313" key="9">
    <source>
        <dbReference type="Proteomes" id="UP000294604"/>
    </source>
</evidence>
<keyword evidence="1" id="KW-0479">Metal-binding</keyword>
<dbReference type="EC" id="4.1.1.52" evidence="5"/>
<sequence length="312" mass="33985">MIGLVDVHAHFLTEEYVSAAQAAGHIKPDGMPKWPDWNLEEQLGSMDRRDIRRAILSISSPGMNLGDITTARAVAEQVNDAAAKIVRDHPGRFGFFASLPLPDIDASVGEVRRAIDTLEASGVIIESNIEGRYLGDPLFEPLWAELNTRRTVLFVHPTSPAGSELTALGRPRPMLEFMFDSTRAITDLIFAGVTQRYPDIRIVVPHSGAALAALSDRIAMFHSILAHKDGGPGWREMMRALWFDTAGTPFPRQLPLLADVAGIGHIVYGSDSCWTPVAGVDAQLASIDQAPPPHGAGSWRELTSRNAERLLT</sequence>
<organism evidence="8 9">
    <name type="scientific">Mycobacteroides salmoniphilum</name>
    <dbReference type="NCBI Taxonomy" id="404941"/>
    <lineage>
        <taxon>Bacteria</taxon>
        <taxon>Bacillati</taxon>
        <taxon>Actinomycetota</taxon>
        <taxon>Actinomycetes</taxon>
        <taxon>Mycobacteriales</taxon>
        <taxon>Mycobacteriaceae</taxon>
        <taxon>Mycobacteroides</taxon>
    </lineage>
</organism>
<dbReference type="GO" id="GO:0047596">
    <property type="term" value="F:6-methylsalicylate decarboxylase activity"/>
    <property type="evidence" value="ECO:0007669"/>
    <property type="project" value="UniProtKB-EC"/>
</dbReference>
<evidence type="ECO:0000259" key="7">
    <source>
        <dbReference type="Pfam" id="PF04909"/>
    </source>
</evidence>
<accession>A0A4R8SUE7</accession>
<dbReference type="PANTHER" id="PTHR21240">
    <property type="entry name" value="2-AMINO-3-CARBOXYLMUCONATE-6-SEMIALDEHYDE DECARBOXYLASE"/>
    <property type="match status" value="1"/>
</dbReference>
<protein>
    <recommendedName>
        <fullName evidence="5">6-methylsalicylate decarboxylase</fullName>
        <ecNumber evidence="5">4.1.1.52</ecNumber>
    </recommendedName>
</protein>
<feature type="region of interest" description="Disordered" evidence="6">
    <location>
        <begin position="290"/>
        <end position="312"/>
    </location>
</feature>
<dbReference type="InterPro" id="IPR032466">
    <property type="entry name" value="Metal_Hydrolase"/>
</dbReference>
<dbReference type="EMBL" id="PECL01000008">
    <property type="protein sequence ID" value="TEA04128.1"/>
    <property type="molecule type" value="Genomic_DNA"/>
</dbReference>
<dbReference type="Proteomes" id="UP000294604">
    <property type="component" value="Unassembled WGS sequence"/>
</dbReference>
<name>A0A4R8SUE7_9MYCO</name>
<dbReference type="InterPro" id="IPR032465">
    <property type="entry name" value="ACMSD"/>
</dbReference>
<dbReference type="InterPro" id="IPR006680">
    <property type="entry name" value="Amidohydro-rel"/>
</dbReference>
<evidence type="ECO:0000313" key="8">
    <source>
        <dbReference type="EMBL" id="TEA04128.1"/>
    </source>
</evidence>
<comment type="caution">
    <text evidence="8">The sequence shown here is derived from an EMBL/GenBank/DDBJ whole genome shotgun (WGS) entry which is preliminary data.</text>
</comment>
<reference evidence="8 9" key="1">
    <citation type="journal article" date="2019" name="Sci. Rep.">
        <title>Extended insight into the Mycobacterium chelonae-abscessus complex through whole genome sequencing of Mycobacterium salmoniphilum outbreak and Mycobacterium salmoniphilum-like strains.</title>
        <authorList>
            <person name="Behra P.R.K."/>
            <person name="Das S."/>
            <person name="Pettersson B.M.F."/>
            <person name="Shirreff L."/>
            <person name="DuCote T."/>
            <person name="Jacobsson K.G."/>
            <person name="Ennis D.G."/>
            <person name="Kirsebom L.A."/>
        </authorList>
    </citation>
    <scope>NUCLEOTIDE SEQUENCE [LARGE SCALE GENOMIC DNA]</scope>
    <source>
        <strain evidence="8 9">CCUG 60884</strain>
    </source>
</reference>